<feature type="compositionally biased region" description="Acidic residues" evidence="1">
    <location>
        <begin position="120"/>
        <end position="137"/>
    </location>
</feature>
<proteinExistence type="predicted"/>
<dbReference type="OMA" id="VECEINT"/>
<dbReference type="AlphaFoldDB" id="A0A7R8YVQ4"/>
<sequence length="244" mass="28768">MDLRLLIRLVRKNPALWDNHSESYKKLPLKHRIWKKIASKLKCDVDAVKRRWKILRDRYAREHRKLAQIPENSSYEPWELYEEMLFLKDTLKPRIIYETLDNSMQKDAIFIKEEAKSTEDGEGSNESEDISDLDEVQEPPTPPSRAKSRFSKPRSRKDDPSCSYSQELQKTLTTFLEVLKSVLASREHDKTPDETELFSQLVAQRLRIVPESQRRQIEVEILKYINTEIDNMIDINKLGNIVNV</sequence>
<dbReference type="GO" id="GO:0005667">
    <property type="term" value="C:transcription regulator complex"/>
    <property type="evidence" value="ECO:0007669"/>
    <property type="project" value="TreeGrafter"/>
</dbReference>
<dbReference type="PROSITE" id="PS51029">
    <property type="entry name" value="MADF"/>
    <property type="match status" value="1"/>
</dbReference>
<dbReference type="GO" id="GO:0006357">
    <property type="term" value="P:regulation of transcription by RNA polymerase II"/>
    <property type="evidence" value="ECO:0007669"/>
    <property type="project" value="TreeGrafter"/>
</dbReference>
<feature type="domain" description="MADF" evidence="2">
    <location>
        <begin position="5"/>
        <end position="92"/>
    </location>
</feature>
<feature type="compositionally biased region" description="Basic residues" evidence="1">
    <location>
        <begin position="146"/>
        <end position="155"/>
    </location>
</feature>
<dbReference type="OrthoDB" id="5984255at2759"/>
<protein>
    <recommendedName>
        <fullName evidence="2">MADF domain-containing protein</fullName>
    </recommendedName>
</protein>
<dbReference type="PANTHER" id="PTHR12243">
    <property type="entry name" value="MADF DOMAIN TRANSCRIPTION FACTOR"/>
    <property type="match status" value="1"/>
</dbReference>
<reference evidence="3 4" key="1">
    <citation type="submission" date="2020-11" db="EMBL/GenBank/DDBJ databases">
        <authorList>
            <person name="Wallbank WR R."/>
            <person name="Pardo Diaz C."/>
            <person name="Kozak K."/>
            <person name="Martin S."/>
            <person name="Jiggins C."/>
            <person name="Moest M."/>
            <person name="Warren A I."/>
            <person name="Generalovic N T."/>
            <person name="Byers J.R.P. K."/>
            <person name="Montejo-Kovacevich G."/>
            <person name="Yen C E."/>
        </authorList>
    </citation>
    <scope>NUCLEOTIDE SEQUENCE [LARGE SCALE GENOMIC DNA]</scope>
</reference>
<dbReference type="InterPro" id="IPR039353">
    <property type="entry name" value="TF_Adf1"/>
</dbReference>
<dbReference type="EMBL" id="LR899011">
    <property type="protein sequence ID" value="CAD7084045.1"/>
    <property type="molecule type" value="Genomic_DNA"/>
</dbReference>
<dbReference type="InterPro" id="IPR006578">
    <property type="entry name" value="MADF-dom"/>
</dbReference>
<dbReference type="PANTHER" id="PTHR12243:SF67">
    <property type="entry name" value="COREPRESSOR OF PANGOLIN, ISOFORM A-RELATED"/>
    <property type="match status" value="1"/>
</dbReference>
<dbReference type="Proteomes" id="UP000594454">
    <property type="component" value="Chromosome 3"/>
</dbReference>
<feature type="region of interest" description="Disordered" evidence="1">
    <location>
        <begin position="114"/>
        <end position="164"/>
    </location>
</feature>
<dbReference type="SMART" id="SM00595">
    <property type="entry name" value="MADF"/>
    <property type="match status" value="1"/>
</dbReference>
<dbReference type="GO" id="GO:0005634">
    <property type="term" value="C:nucleus"/>
    <property type="evidence" value="ECO:0007669"/>
    <property type="project" value="TreeGrafter"/>
</dbReference>
<evidence type="ECO:0000256" key="1">
    <source>
        <dbReference type="SAM" id="MobiDB-lite"/>
    </source>
</evidence>
<evidence type="ECO:0000313" key="4">
    <source>
        <dbReference type="Proteomes" id="UP000594454"/>
    </source>
</evidence>
<gene>
    <name evidence="3" type="ORF">HERILL_LOCUS6961</name>
</gene>
<dbReference type="InParanoid" id="A0A7R8YVQ4"/>
<organism evidence="3 4">
    <name type="scientific">Hermetia illucens</name>
    <name type="common">Black soldier fly</name>
    <dbReference type="NCBI Taxonomy" id="343691"/>
    <lineage>
        <taxon>Eukaryota</taxon>
        <taxon>Metazoa</taxon>
        <taxon>Ecdysozoa</taxon>
        <taxon>Arthropoda</taxon>
        <taxon>Hexapoda</taxon>
        <taxon>Insecta</taxon>
        <taxon>Pterygota</taxon>
        <taxon>Neoptera</taxon>
        <taxon>Endopterygota</taxon>
        <taxon>Diptera</taxon>
        <taxon>Brachycera</taxon>
        <taxon>Stratiomyomorpha</taxon>
        <taxon>Stratiomyidae</taxon>
        <taxon>Hermetiinae</taxon>
        <taxon>Hermetia</taxon>
    </lineage>
</organism>
<name>A0A7R8YVQ4_HERIL</name>
<accession>A0A7R8YVQ4</accession>
<keyword evidence="4" id="KW-1185">Reference proteome</keyword>
<evidence type="ECO:0000259" key="2">
    <source>
        <dbReference type="PROSITE" id="PS51029"/>
    </source>
</evidence>
<dbReference type="Pfam" id="PF10545">
    <property type="entry name" value="MADF_DNA_bdg"/>
    <property type="match status" value="1"/>
</dbReference>
<evidence type="ECO:0000313" key="3">
    <source>
        <dbReference type="EMBL" id="CAD7084045.1"/>
    </source>
</evidence>